<sequence length="115" mass="12192">MTNPTYMGAIPGILSAIPTTGLGRARSGMPHLVFSPSGLGRARPLSGQTIRWFAVCISQVTQGLGSSAGRVILWWGAPFDVRRGEGFLMRELVGISSLPPLDSELNGQLQFGPVV</sequence>
<proteinExistence type="predicted"/>
<reference evidence="1 2" key="1">
    <citation type="journal article" date="2013" name="BMC Genomics">
        <title>The miniature genome of a carnivorous plant Genlisea aurea contains a low number of genes and short non-coding sequences.</title>
        <authorList>
            <person name="Leushkin E.V."/>
            <person name="Sutormin R.A."/>
            <person name="Nabieva E.R."/>
            <person name="Penin A.A."/>
            <person name="Kondrashov A.S."/>
            <person name="Logacheva M.D."/>
        </authorList>
    </citation>
    <scope>NUCLEOTIDE SEQUENCE [LARGE SCALE GENOMIC DNA]</scope>
</reference>
<evidence type="ECO:0000313" key="1">
    <source>
        <dbReference type="EMBL" id="EPS57085.1"/>
    </source>
</evidence>
<name>S8BR30_9LAMI</name>
<accession>S8BR30</accession>
<dbReference type="Proteomes" id="UP000015453">
    <property type="component" value="Unassembled WGS sequence"/>
</dbReference>
<comment type="caution">
    <text evidence="1">The sequence shown here is derived from an EMBL/GenBank/DDBJ whole genome shotgun (WGS) entry which is preliminary data.</text>
</comment>
<evidence type="ECO:0000313" key="2">
    <source>
        <dbReference type="Proteomes" id="UP000015453"/>
    </source>
</evidence>
<keyword evidence="2" id="KW-1185">Reference proteome</keyword>
<gene>
    <name evidence="1" type="ORF">M569_17740</name>
</gene>
<dbReference type="AlphaFoldDB" id="S8BR30"/>
<protein>
    <submittedName>
        <fullName evidence="1">Uncharacterized protein</fullName>
    </submittedName>
</protein>
<organism evidence="1 2">
    <name type="scientific">Genlisea aurea</name>
    <dbReference type="NCBI Taxonomy" id="192259"/>
    <lineage>
        <taxon>Eukaryota</taxon>
        <taxon>Viridiplantae</taxon>
        <taxon>Streptophyta</taxon>
        <taxon>Embryophyta</taxon>
        <taxon>Tracheophyta</taxon>
        <taxon>Spermatophyta</taxon>
        <taxon>Magnoliopsida</taxon>
        <taxon>eudicotyledons</taxon>
        <taxon>Gunneridae</taxon>
        <taxon>Pentapetalae</taxon>
        <taxon>asterids</taxon>
        <taxon>lamiids</taxon>
        <taxon>Lamiales</taxon>
        <taxon>Lentibulariaceae</taxon>
        <taxon>Genlisea</taxon>
    </lineage>
</organism>
<dbReference type="EMBL" id="AUSU01010699">
    <property type="protein sequence ID" value="EPS57085.1"/>
    <property type="molecule type" value="Genomic_DNA"/>
</dbReference>